<evidence type="ECO:0000256" key="4">
    <source>
        <dbReference type="ARBA" id="ARBA00022695"/>
    </source>
</evidence>
<dbReference type="GO" id="GO:0006508">
    <property type="term" value="P:proteolysis"/>
    <property type="evidence" value="ECO:0007669"/>
    <property type="project" value="UniProtKB-KW"/>
</dbReference>
<protein>
    <recommendedName>
        <fullName evidence="1">RNA-directed DNA polymerase</fullName>
        <ecNumber evidence="1">2.7.7.49</ecNumber>
    </recommendedName>
</protein>
<dbReference type="InterPro" id="IPR043502">
    <property type="entry name" value="DNA/RNA_pol_sf"/>
</dbReference>
<dbReference type="GO" id="GO:0004519">
    <property type="term" value="F:endonuclease activity"/>
    <property type="evidence" value="ECO:0007669"/>
    <property type="project" value="UniProtKB-KW"/>
</dbReference>
<dbReference type="CDD" id="cd09274">
    <property type="entry name" value="RNase_HI_RT_Ty3"/>
    <property type="match status" value="1"/>
</dbReference>
<dbReference type="FunFam" id="3.10.20.370:FF:000001">
    <property type="entry name" value="Retrovirus-related Pol polyprotein from transposon 17.6-like protein"/>
    <property type="match status" value="1"/>
</dbReference>
<dbReference type="InterPro" id="IPR000953">
    <property type="entry name" value="Chromo/chromo_shadow_dom"/>
</dbReference>
<dbReference type="Gene3D" id="3.30.420.10">
    <property type="entry name" value="Ribonuclease H-like superfamily/Ribonuclease H"/>
    <property type="match status" value="1"/>
</dbReference>
<evidence type="ECO:0000259" key="12">
    <source>
        <dbReference type="PROSITE" id="PS50158"/>
    </source>
</evidence>
<dbReference type="SMART" id="SM00343">
    <property type="entry name" value="ZnF_C2HC"/>
    <property type="match status" value="1"/>
</dbReference>
<dbReference type="InterPro" id="IPR001584">
    <property type="entry name" value="Integrase_cat-core"/>
</dbReference>
<dbReference type="FunFam" id="3.30.70.270:FF:000020">
    <property type="entry name" value="Transposon Tf2-6 polyprotein-like Protein"/>
    <property type="match status" value="1"/>
</dbReference>
<dbReference type="InterPro" id="IPR023780">
    <property type="entry name" value="Chromo_domain"/>
</dbReference>
<dbReference type="Proteomes" id="UP000663879">
    <property type="component" value="Unassembled WGS sequence"/>
</dbReference>
<dbReference type="InterPro" id="IPR041373">
    <property type="entry name" value="RT_RNaseH"/>
</dbReference>
<dbReference type="Gene3D" id="1.10.340.70">
    <property type="match status" value="1"/>
</dbReference>
<dbReference type="GO" id="GO:0008233">
    <property type="term" value="F:peptidase activity"/>
    <property type="evidence" value="ECO:0007669"/>
    <property type="project" value="UniProtKB-KW"/>
</dbReference>
<dbReference type="Gene3D" id="2.40.50.40">
    <property type="match status" value="1"/>
</dbReference>
<dbReference type="InterPro" id="IPR041588">
    <property type="entry name" value="Integrase_H2C2"/>
</dbReference>
<dbReference type="SMART" id="SM00298">
    <property type="entry name" value="CHROMO"/>
    <property type="match status" value="1"/>
</dbReference>
<keyword evidence="2" id="KW-0645">Protease</keyword>
<dbReference type="InterPro" id="IPR050951">
    <property type="entry name" value="Retrovirus_Pol_polyprotein"/>
</dbReference>
<dbReference type="OrthoDB" id="415724at2759"/>
<feature type="domain" description="Integrase catalytic" evidence="14">
    <location>
        <begin position="1169"/>
        <end position="1340"/>
    </location>
</feature>
<keyword evidence="16" id="KW-1185">Reference proteome</keyword>
<dbReference type="InterPro" id="IPR000477">
    <property type="entry name" value="RT_dom"/>
</dbReference>
<keyword evidence="9" id="KW-0862">Zinc</keyword>
<evidence type="ECO:0000256" key="1">
    <source>
        <dbReference type="ARBA" id="ARBA00012493"/>
    </source>
</evidence>
<comment type="caution">
    <text evidence="15">The sequence shown here is derived from an EMBL/GenBank/DDBJ whole genome shotgun (WGS) entry which is preliminary data.</text>
</comment>
<dbReference type="Pfam" id="PF17917">
    <property type="entry name" value="RT_RNaseH"/>
    <property type="match status" value="1"/>
</dbReference>
<evidence type="ECO:0000259" key="11">
    <source>
        <dbReference type="PROSITE" id="PS50013"/>
    </source>
</evidence>
<keyword evidence="7" id="KW-0378">Hydrolase</keyword>
<dbReference type="SUPFAM" id="SSF54160">
    <property type="entry name" value="Chromo domain-like"/>
    <property type="match status" value="1"/>
</dbReference>
<dbReference type="Pfam" id="PF17921">
    <property type="entry name" value="Integrase_H2C2"/>
    <property type="match status" value="1"/>
</dbReference>
<proteinExistence type="predicted"/>
<evidence type="ECO:0000256" key="2">
    <source>
        <dbReference type="ARBA" id="ARBA00022670"/>
    </source>
</evidence>
<evidence type="ECO:0000256" key="6">
    <source>
        <dbReference type="ARBA" id="ARBA00022759"/>
    </source>
</evidence>
<dbReference type="Gene3D" id="3.30.70.270">
    <property type="match status" value="2"/>
</dbReference>
<feature type="domain" description="Chromo" evidence="11">
    <location>
        <begin position="1473"/>
        <end position="1532"/>
    </location>
</feature>
<keyword evidence="3" id="KW-0808">Transferase</keyword>
<dbReference type="Gene3D" id="3.10.10.10">
    <property type="entry name" value="HIV Type 1 Reverse Transcriptase, subunit A, domain 1"/>
    <property type="match status" value="1"/>
</dbReference>
<feature type="compositionally biased region" description="Basic and acidic residues" evidence="10">
    <location>
        <begin position="118"/>
        <end position="131"/>
    </location>
</feature>
<dbReference type="Pfam" id="PF03732">
    <property type="entry name" value="Retrotrans_gag"/>
    <property type="match status" value="1"/>
</dbReference>
<keyword evidence="5" id="KW-0540">Nuclease</keyword>
<dbReference type="Pfam" id="PF00078">
    <property type="entry name" value="RVT_1"/>
    <property type="match status" value="1"/>
</dbReference>
<dbReference type="PROSITE" id="PS50158">
    <property type="entry name" value="ZF_CCHC"/>
    <property type="match status" value="1"/>
</dbReference>
<dbReference type="EC" id="2.7.7.49" evidence="1"/>
<dbReference type="SUPFAM" id="SSF50630">
    <property type="entry name" value="Acid proteases"/>
    <property type="match status" value="1"/>
</dbReference>
<evidence type="ECO:0000259" key="14">
    <source>
        <dbReference type="PROSITE" id="PS50994"/>
    </source>
</evidence>
<evidence type="ECO:0000256" key="5">
    <source>
        <dbReference type="ARBA" id="ARBA00022722"/>
    </source>
</evidence>
<evidence type="ECO:0000256" key="3">
    <source>
        <dbReference type="ARBA" id="ARBA00022679"/>
    </source>
</evidence>
<dbReference type="PANTHER" id="PTHR37984">
    <property type="entry name" value="PROTEIN CBG26694"/>
    <property type="match status" value="1"/>
</dbReference>
<organism evidence="15 16">
    <name type="scientific">Brachionus calyciflorus</name>
    <dbReference type="NCBI Taxonomy" id="104777"/>
    <lineage>
        <taxon>Eukaryota</taxon>
        <taxon>Metazoa</taxon>
        <taxon>Spiralia</taxon>
        <taxon>Gnathifera</taxon>
        <taxon>Rotifera</taxon>
        <taxon>Eurotatoria</taxon>
        <taxon>Monogononta</taxon>
        <taxon>Pseudotrocha</taxon>
        <taxon>Ploima</taxon>
        <taxon>Brachionidae</taxon>
        <taxon>Brachionus</taxon>
    </lineage>
</organism>
<dbReference type="SUPFAM" id="SSF53098">
    <property type="entry name" value="Ribonuclease H-like"/>
    <property type="match status" value="1"/>
</dbReference>
<feature type="domain" description="Reverse transcriptase" evidence="13">
    <location>
        <begin position="643"/>
        <end position="820"/>
    </location>
</feature>
<evidence type="ECO:0000256" key="7">
    <source>
        <dbReference type="ARBA" id="ARBA00022801"/>
    </source>
</evidence>
<feature type="domain" description="CCHC-type" evidence="12">
    <location>
        <begin position="355"/>
        <end position="369"/>
    </location>
</feature>
<gene>
    <name evidence="15" type="ORF">OXX778_LOCUS7752</name>
</gene>
<dbReference type="Gene3D" id="3.10.20.370">
    <property type="match status" value="1"/>
</dbReference>
<reference evidence="15" key="1">
    <citation type="submission" date="2021-02" db="EMBL/GenBank/DDBJ databases">
        <authorList>
            <person name="Nowell W R."/>
        </authorList>
    </citation>
    <scope>NUCLEOTIDE SEQUENCE</scope>
    <source>
        <strain evidence="15">Ploen Becks lab</strain>
    </source>
</reference>
<evidence type="ECO:0000313" key="16">
    <source>
        <dbReference type="Proteomes" id="UP000663879"/>
    </source>
</evidence>
<dbReference type="CDD" id="cd00303">
    <property type="entry name" value="retropepsin_like"/>
    <property type="match status" value="1"/>
</dbReference>
<dbReference type="InterPro" id="IPR036397">
    <property type="entry name" value="RNaseH_sf"/>
</dbReference>
<accession>A0A813UIY9</accession>
<evidence type="ECO:0000256" key="8">
    <source>
        <dbReference type="ARBA" id="ARBA00022918"/>
    </source>
</evidence>
<keyword evidence="6" id="KW-0255">Endonuclease</keyword>
<dbReference type="GO" id="GO:0008270">
    <property type="term" value="F:zinc ion binding"/>
    <property type="evidence" value="ECO:0007669"/>
    <property type="project" value="UniProtKB-KW"/>
</dbReference>
<dbReference type="CDD" id="cd00024">
    <property type="entry name" value="CD_CSD"/>
    <property type="match status" value="1"/>
</dbReference>
<feature type="compositionally biased region" description="Polar residues" evidence="10">
    <location>
        <begin position="105"/>
        <end position="114"/>
    </location>
</feature>
<dbReference type="CDD" id="cd01647">
    <property type="entry name" value="RT_LTR"/>
    <property type="match status" value="1"/>
</dbReference>
<dbReference type="Pfam" id="PF13650">
    <property type="entry name" value="Asp_protease_2"/>
    <property type="match status" value="1"/>
</dbReference>
<dbReference type="InterPro" id="IPR001878">
    <property type="entry name" value="Znf_CCHC"/>
</dbReference>
<dbReference type="Pfam" id="PF00385">
    <property type="entry name" value="Chromo"/>
    <property type="match status" value="1"/>
</dbReference>
<dbReference type="InterPro" id="IPR021109">
    <property type="entry name" value="Peptidase_aspartic_dom_sf"/>
</dbReference>
<feature type="region of interest" description="Disordered" evidence="10">
    <location>
        <begin position="92"/>
        <end position="138"/>
    </location>
</feature>
<sequence length="2044" mass="235520">MMFVMVPISKEYMEQLTIQTLVHTVKTQNSSFENEFHIIVDDEMKSCSEAEQLDWLQGIQSSGKSKKSLIELLFRRGEYLVNLKRAKELQMKEELEQSKTALEANRSTPENRPMSSRGVHDDVQRNEDSERVNNGSGLRETRIPKFRVDDIPKLYGNERDKVDEWIYLVEAEARYQGINKDNLLDGVTKLLRGNALQMLRNLQKDGESISWERFKSHLTATLKPADVQRHLRSELKSIKISSNFEDDVKKFQTIANKIEKMPEFELVWLFLEALNPRVKAELESKNVESLNEAIRLARVYTKGLGNFSVPTVVNYARPKTEHRYYNKGNSPRYKGVHGQSKKVNHLPERDKGLVCFRCKKPGHRIAQCRVKQSNGKFNSKPKRANLVETVNDGDSGGTEYVYTCNSGNLLCVKGYVNGHAIKFALDSGCTTSIISRNFVKKNGLSLNESKIKIKTANNNISKVDGKTDSLKEDIEGHVCDLEFFVIDHEDNDGLLGLDWFMRTGASLHPSIKSLKFPSEMVLLDTLELEDCNKVVTENLINEIFSLDTSEDFDISVDDWPLESGTNRIEIKPVEELKGDDYRHFKDAVYSIRDRFAKDIKDLEMCKGDKHVIRTTDEVPIFLRPYRVSIKEGELIRKEIQTMLDNDIIEVSTSSWSAPVVLIPKKDGSKRFCVDYRKLNQKTITETWPLPRIDDILARLNGSTYYSTLDLISGYWQVEMDSKSKEKTAFSTPDGHYQFKRLPFGLKNAPAQFSRMMYKIFGNKTYCEVYLDDIIIHSKSLEEHKEHIRLVAETLRINGLKLKSTKCHWFAKKVEVLGFIVTGSSIEMNPAKIQAIVDRKPPKNVKQVQEFLGATNYYRVFIKDYACIAQPLYALLKKDVKFNWGLEHEKAFSKLKEILISEPVLRQPDYKRKFILHTDASGYAMGAILSQKDDYGNEYVVSYSSRLLKGAEKNYSSTERESLIVVWGIKENHTVLYGQTFDVVTDHIALKWLMSIKEPNGRLARWSIFLQSYDFDIIYRKGSKHCNADAISRPVLACHPVVESDLRDEDDNNSKKILDIYTDEPLLHYLSSGKHLSGLPSKQVKRVERQASHFIYDHDTEEIFMIDKKGCTLLVPKPCLRNGIIEKAHALGHFQKEATVRRIKEEHFWKKLEKDVENYISSCDVCKRNNTISPKEHRAKTLAIKGVFDRIGIDLVFGLPETKEGYIGLFVVSEYLTKFPYVEPIKGKTAVEIAEKLWNFICLFGPSKVVLSDQCTEFNNAIVDSLIRRVGAEHVVTSAYHPRTNGQVERFNGELVKCLRRHCEQNPEDWPKWIPYVLLAYRTRVHSSTLYSPFELMFGRKMNGFENWSSIETEFQNNALEERVKEIKYLMEEGYPDALKNIKKSKEKQLETQNKSRPVVETPIPIGTKVWISIPGLHDKLHPKYRGPYTIIGITKNDNYIVEDALKRKIEDTFPRQRLKIDTNPTKPGESDVYEVEKVLDHKIDKNSKYLFLVKWKKFSEKHNSWEPKENFIDNKPIEEYWKNQKIKEPAVKRKRGRPKKTNFKISYLVNILTIYLSFLILPTGCIRVKGNFYYCETPSFSNIANIPILNVEEDCHARHKVDHPLTKRNLNFNKMEILLKQNTAIDGEGFECSKKKINFITYTNFFGAKSLEKSTESIKLSKLDCEIMINTKACQGHAMKCSENNCEFDGTPNVRYSWLTRVTNTGTSCNFKKLMIKSKDPTFNNGCEAENLDCNLGESILIWKSEIVNSCPYRVFSASYLNIPFDNIFSNANGDLVFKTKNFLTVCNIDLFETTEGFFLTYNQTKLPHVTKDDRAIHDLLLSESDGIELKTFNTLDKLREELCNVELATIRAFRQHDDKFNVLYAGNKSIVIYSKDGIIFTPNCTIINNITLGSYDDCSHDPLVKFDFRNEKLSGYLTINNIIRADNKFDCDLNRLWIRKVGMQIAVINKKEVTLVNPNYAFGISSFDSEVDKISFSHDETIKAIELLNANEGFYDLKMNITQLYNDSYESIVLNYDASNQLDEIYGEEWFISDDESSEEFEF</sequence>
<dbReference type="PROSITE" id="PS50013">
    <property type="entry name" value="CHROMO_2"/>
    <property type="match status" value="1"/>
</dbReference>
<dbReference type="SUPFAM" id="SSF56672">
    <property type="entry name" value="DNA/RNA polymerases"/>
    <property type="match status" value="1"/>
</dbReference>
<dbReference type="InterPro" id="IPR012337">
    <property type="entry name" value="RNaseH-like_sf"/>
</dbReference>
<evidence type="ECO:0000256" key="9">
    <source>
        <dbReference type="PROSITE-ProRule" id="PRU00047"/>
    </source>
</evidence>
<dbReference type="FunFam" id="3.10.10.10:FF:000007">
    <property type="entry name" value="Retrovirus-related Pol polyprotein from transposon 17.6-like Protein"/>
    <property type="match status" value="1"/>
</dbReference>
<evidence type="ECO:0000259" key="13">
    <source>
        <dbReference type="PROSITE" id="PS50878"/>
    </source>
</evidence>
<evidence type="ECO:0000313" key="15">
    <source>
        <dbReference type="EMBL" id="CAF0826616.1"/>
    </source>
</evidence>
<keyword evidence="9" id="KW-0863">Zinc-finger</keyword>
<dbReference type="PROSITE" id="PS50878">
    <property type="entry name" value="RT_POL"/>
    <property type="match status" value="1"/>
</dbReference>
<dbReference type="InterPro" id="IPR043128">
    <property type="entry name" value="Rev_trsase/Diguanyl_cyclase"/>
</dbReference>
<dbReference type="Gene3D" id="2.40.70.10">
    <property type="entry name" value="Acid Proteases"/>
    <property type="match status" value="1"/>
</dbReference>
<keyword evidence="8" id="KW-0695">RNA-directed DNA polymerase</keyword>
<dbReference type="PROSITE" id="PS50994">
    <property type="entry name" value="INTEGRASE"/>
    <property type="match status" value="1"/>
</dbReference>
<dbReference type="Gene3D" id="4.10.60.10">
    <property type="entry name" value="Zinc finger, CCHC-type"/>
    <property type="match status" value="1"/>
</dbReference>
<dbReference type="GO" id="GO:0003964">
    <property type="term" value="F:RNA-directed DNA polymerase activity"/>
    <property type="evidence" value="ECO:0007669"/>
    <property type="project" value="UniProtKB-KW"/>
</dbReference>
<dbReference type="InterPro" id="IPR016197">
    <property type="entry name" value="Chromo-like_dom_sf"/>
</dbReference>
<dbReference type="GO" id="GO:0015074">
    <property type="term" value="P:DNA integration"/>
    <property type="evidence" value="ECO:0007669"/>
    <property type="project" value="InterPro"/>
</dbReference>
<name>A0A813UIY9_9BILA</name>
<dbReference type="InterPro" id="IPR005162">
    <property type="entry name" value="Retrotrans_gag_dom"/>
</dbReference>
<dbReference type="GO" id="GO:0003676">
    <property type="term" value="F:nucleic acid binding"/>
    <property type="evidence" value="ECO:0007669"/>
    <property type="project" value="InterPro"/>
</dbReference>
<keyword evidence="9" id="KW-0479">Metal-binding</keyword>
<keyword evidence="4" id="KW-0548">Nucleotidyltransferase</keyword>
<dbReference type="EMBL" id="CAJNOC010001014">
    <property type="protein sequence ID" value="CAF0826616.1"/>
    <property type="molecule type" value="Genomic_DNA"/>
</dbReference>
<evidence type="ECO:0000256" key="10">
    <source>
        <dbReference type="SAM" id="MobiDB-lite"/>
    </source>
</evidence>
<dbReference type="PANTHER" id="PTHR37984:SF5">
    <property type="entry name" value="PROTEIN NYNRIN-LIKE"/>
    <property type="match status" value="1"/>
</dbReference>